<dbReference type="InterPro" id="IPR011006">
    <property type="entry name" value="CheY-like_superfamily"/>
</dbReference>
<dbReference type="Gene3D" id="3.40.50.2300">
    <property type="match status" value="1"/>
</dbReference>
<evidence type="ECO:0000259" key="8">
    <source>
        <dbReference type="PROSITE" id="PS50110"/>
    </source>
</evidence>
<dbReference type="InParanoid" id="D2W6M5"/>
<dbReference type="STRING" id="5762.D2W6M5"/>
<dbReference type="InterPro" id="IPR003661">
    <property type="entry name" value="HisK_dim/P_dom"/>
</dbReference>
<keyword evidence="5" id="KW-0418">Kinase</keyword>
<dbReference type="CDD" id="cd17546">
    <property type="entry name" value="REC_hyHK_CKI1_RcsC-like"/>
    <property type="match status" value="1"/>
</dbReference>
<dbReference type="InterPro" id="IPR001789">
    <property type="entry name" value="Sig_transdc_resp-reg_receiver"/>
</dbReference>
<keyword evidence="4" id="KW-0808">Transferase</keyword>
<protein>
    <recommendedName>
        <fullName evidence="2">histidine kinase</fullName>
        <ecNumber evidence="2">2.7.13.3</ecNumber>
    </recommendedName>
</protein>
<evidence type="ECO:0000259" key="7">
    <source>
        <dbReference type="PROSITE" id="PS50109"/>
    </source>
</evidence>
<dbReference type="InterPro" id="IPR004358">
    <property type="entry name" value="Sig_transdc_His_kin-like_C"/>
</dbReference>
<feature type="domain" description="Response regulatory" evidence="8">
    <location>
        <begin position="346"/>
        <end position="431"/>
    </location>
</feature>
<dbReference type="Pfam" id="PF00072">
    <property type="entry name" value="Response_reg"/>
    <property type="match status" value="1"/>
</dbReference>
<name>D2W6M5_NAEGR</name>
<dbReference type="SUPFAM" id="SSF47384">
    <property type="entry name" value="Homodimeric domain of signal transducing histidine kinase"/>
    <property type="match status" value="1"/>
</dbReference>
<dbReference type="SMART" id="SM00388">
    <property type="entry name" value="HisKA"/>
    <property type="match status" value="1"/>
</dbReference>
<feature type="non-terminal residue" evidence="9">
    <location>
        <position position="431"/>
    </location>
</feature>
<dbReference type="EC" id="2.7.13.3" evidence="2"/>
<dbReference type="PROSITE" id="PS50109">
    <property type="entry name" value="HIS_KIN"/>
    <property type="match status" value="1"/>
</dbReference>
<dbReference type="GO" id="GO:0009927">
    <property type="term" value="F:histidine phosphotransfer kinase activity"/>
    <property type="evidence" value="ECO:0007669"/>
    <property type="project" value="TreeGrafter"/>
</dbReference>
<dbReference type="OMA" id="SACECAS"/>
<dbReference type="PROSITE" id="PS50110">
    <property type="entry name" value="RESPONSE_REGULATORY"/>
    <property type="match status" value="1"/>
</dbReference>
<dbReference type="Proteomes" id="UP000006671">
    <property type="component" value="Unassembled WGS sequence"/>
</dbReference>
<evidence type="ECO:0000256" key="1">
    <source>
        <dbReference type="ARBA" id="ARBA00000085"/>
    </source>
</evidence>
<accession>D2W6M5</accession>
<dbReference type="SUPFAM" id="SSF52172">
    <property type="entry name" value="CheY-like"/>
    <property type="match status" value="1"/>
</dbReference>
<dbReference type="SMART" id="SM00387">
    <property type="entry name" value="HATPase_c"/>
    <property type="match status" value="1"/>
</dbReference>
<dbReference type="OrthoDB" id="60033at2759"/>
<feature type="modified residue" description="4-aspartylphosphate" evidence="6">
    <location>
        <position position="396"/>
    </location>
</feature>
<proteinExistence type="predicted"/>
<organism evidence="10">
    <name type="scientific">Naegleria gruberi</name>
    <name type="common">Amoeba</name>
    <dbReference type="NCBI Taxonomy" id="5762"/>
    <lineage>
        <taxon>Eukaryota</taxon>
        <taxon>Discoba</taxon>
        <taxon>Heterolobosea</taxon>
        <taxon>Tetramitia</taxon>
        <taxon>Eutetramitia</taxon>
        <taxon>Vahlkampfiidae</taxon>
        <taxon>Naegleria</taxon>
    </lineage>
</organism>
<dbReference type="eggNOG" id="KOG0519">
    <property type="taxonomic scope" value="Eukaryota"/>
</dbReference>
<dbReference type="Pfam" id="PF02518">
    <property type="entry name" value="HATPase_c"/>
    <property type="match status" value="1"/>
</dbReference>
<evidence type="ECO:0000256" key="4">
    <source>
        <dbReference type="ARBA" id="ARBA00022679"/>
    </source>
</evidence>
<dbReference type="PANTHER" id="PTHR43047">
    <property type="entry name" value="TWO-COMPONENT HISTIDINE PROTEIN KINASE"/>
    <property type="match status" value="1"/>
</dbReference>
<gene>
    <name evidence="9" type="ORF">NAEGRDRAFT_77069</name>
</gene>
<dbReference type="CDD" id="cd00075">
    <property type="entry name" value="HATPase"/>
    <property type="match status" value="1"/>
</dbReference>
<dbReference type="SUPFAM" id="SSF55874">
    <property type="entry name" value="ATPase domain of HSP90 chaperone/DNA topoisomerase II/histidine kinase"/>
    <property type="match status" value="1"/>
</dbReference>
<keyword evidence="10" id="KW-1185">Reference proteome</keyword>
<dbReference type="AlphaFoldDB" id="D2W6M5"/>
<feature type="domain" description="Histidine kinase" evidence="7">
    <location>
        <begin position="67"/>
        <end position="297"/>
    </location>
</feature>
<reference evidence="9 10" key="1">
    <citation type="journal article" date="2010" name="Cell">
        <title>The genome of Naegleria gruberi illuminates early eukaryotic versatility.</title>
        <authorList>
            <person name="Fritz-Laylin L.K."/>
            <person name="Prochnik S.E."/>
            <person name="Ginger M.L."/>
            <person name="Dacks J.B."/>
            <person name="Carpenter M.L."/>
            <person name="Field M.C."/>
            <person name="Kuo A."/>
            <person name="Paredez A."/>
            <person name="Chapman J."/>
            <person name="Pham J."/>
            <person name="Shu S."/>
            <person name="Neupane R."/>
            <person name="Cipriano M."/>
            <person name="Mancuso J."/>
            <person name="Tu H."/>
            <person name="Salamov A."/>
            <person name="Lindquist E."/>
            <person name="Shapiro H."/>
            <person name="Lucas S."/>
            <person name="Grigoriev I.V."/>
            <person name="Cande W.Z."/>
            <person name="Fulton C."/>
            <person name="Rokhsar D.S."/>
            <person name="Dawson S.C."/>
        </authorList>
    </citation>
    <scope>NUCLEOTIDE SEQUENCE [LARGE SCALE GENOMIC DNA]</scope>
    <source>
        <strain evidence="9 10">NEG-M</strain>
    </source>
</reference>
<dbReference type="GO" id="GO:0000155">
    <property type="term" value="F:phosphorelay sensor kinase activity"/>
    <property type="evidence" value="ECO:0007669"/>
    <property type="project" value="InterPro"/>
</dbReference>
<dbReference type="Gene3D" id="3.30.565.10">
    <property type="entry name" value="Histidine kinase-like ATPase, C-terminal domain"/>
    <property type="match status" value="1"/>
</dbReference>
<evidence type="ECO:0000313" key="9">
    <source>
        <dbReference type="EMBL" id="EFC35277.1"/>
    </source>
</evidence>
<dbReference type="GO" id="GO:0005886">
    <property type="term" value="C:plasma membrane"/>
    <property type="evidence" value="ECO:0007669"/>
    <property type="project" value="TreeGrafter"/>
</dbReference>
<dbReference type="InterPro" id="IPR036890">
    <property type="entry name" value="HATPase_C_sf"/>
</dbReference>
<dbReference type="Gene3D" id="1.10.287.130">
    <property type="match status" value="1"/>
</dbReference>
<dbReference type="PRINTS" id="PR00344">
    <property type="entry name" value="BCTRLSENSOR"/>
</dbReference>
<evidence type="ECO:0000256" key="2">
    <source>
        <dbReference type="ARBA" id="ARBA00012438"/>
    </source>
</evidence>
<dbReference type="RefSeq" id="XP_002668021.1">
    <property type="nucleotide sequence ID" value="XM_002667975.1"/>
</dbReference>
<dbReference type="InterPro" id="IPR036097">
    <property type="entry name" value="HisK_dim/P_sf"/>
</dbReference>
<dbReference type="KEGG" id="ngr:NAEGRDRAFT_77069"/>
<dbReference type="VEuPathDB" id="AmoebaDB:NAEGRDRAFT_77069"/>
<dbReference type="PANTHER" id="PTHR43047:SF69">
    <property type="entry name" value="HISTIDINE KINASE CONTAINING CHEY-HOMOLOGOUS RECEIVER DOMAIN-RELATED"/>
    <property type="match status" value="1"/>
</dbReference>
<evidence type="ECO:0000256" key="5">
    <source>
        <dbReference type="ARBA" id="ARBA00022777"/>
    </source>
</evidence>
<evidence type="ECO:0000256" key="3">
    <source>
        <dbReference type="ARBA" id="ARBA00022553"/>
    </source>
</evidence>
<dbReference type="Pfam" id="PF00512">
    <property type="entry name" value="HisKA"/>
    <property type="match status" value="1"/>
</dbReference>
<evidence type="ECO:0000256" key="6">
    <source>
        <dbReference type="PROSITE-ProRule" id="PRU00169"/>
    </source>
</evidence>
<dbReference type="InterPro" id="IPR005467">
    <property type="entry name" value="His_kinase_dom"/>
</dbReference>
<dbReference type="GeneID" id="8860159"/>
<dbReference type="InterPro" id="IPR003594">
    <property type="entry name" value="HATPase_dom"/>
</dbReference>
<comment type="catalytic activity">
    <reaction evidence="1">
        <text>ATP + protein L-histidine = ADP + protein N-phospho-L-histidine.</text>
        <dbReference type="EC" id="2.7.13.3"/>
    </reaction>
</comment>
<evidence type="ECO:0000313" key="10">
    <source>
        <dbReference type="Proteomes" id="UP000006671"/>
    </source>
</evidence>
<sequence length="431" mass="48657">MEFVRKGCSETFVDSACECASMTCCIWVFTYYKVNVTGYLRQKVATLEETSKKLESALESKSTFLSHISHEFRCPLLSSLGSLELLKETNMSDKQNRLVDMIISSNNILLMLIEEVLQLMKIEFNSKNDKRDEYLKTFNLGECLKSLKDVISGYSNHFSVKLEFDYSQVENLIIESNPSSLHQILSNLLTNAVKASSKNNTVELEAKIIETIQEESAEFARVEFKIKDHGCGIPESNIKEIFEPFIQLHNVNESHVPSSGLGLTTVLQFIKQMDGTIDVESELEKGSTFIVTLPFKIMKKAEFSDWDNSGAKMNFSIQQRYLSLLSNVHEMSEESAATNSPEVYSKIILAEDNAINRKVILKLIESITGYTADFVSDGKELVKNFDIRRHRLVITDLNMPNMDGIEAAKELKRLYGNSVKIIILTGNSAVN</sequence>
<dbReference type="EMBL" id="GG739442">
    <property type="protein sequence ID" value="EFC35277.1"/>
    <property type="molecule type" value="Genomic_DNA"/>
</dbReference>
<keyword evidence="3 6" id="KW-0597">Phosphoprotein</keyword>